<proteinExistence type="predicted"/>
<accession>A0A1Q8E6G5</accession>
<protein>
    <submittedName>
        <fullName evidence="1">Uncharacterized protein</fullName>
    </submittedName>
</protein>
<sequence>MSFQYTDKQLNILNQGENVYSVNENYAKRKDFDILTNSESPHVGESNTIEIDKQEFRVIKVYSDPETGFDGMAVAPIVNGEPDFSSVAVIAAATDIQSVDTMTAVFGDSDGKKSQGYYLSRQ</sequence>
<feature type="non-terminal residue" evidence="1">
    <location>
        <position position="122"/>
    </location>
</feature>
<name>A0A1Q8E6G5_STRAI</name>
<gene>
    <name evidence="1" type="ORF">BU200_10255</name>
</gene>
<evidence type="ECO:0000313" key="1">
    <source>
        <dbReference type="EMBL" id="OLF47395.1"/>
    </source>
</evidence>
<dbReference type="AlphaFoldDB" id="A0A1Q8E6G5"/>
<keyword evidence="2" id="KW-1185">Reference proteome</keyword>
<reference evidence="2" key="1">
    <citation type="submission" date="2016-12" db="EMBL/GenBank/DDBJ databases">
        <authorList>
            <person name="Gulvik C.A."/>
        </authorList>
    </citation>
    <scope>NUCLEOTIDE SEQUENCE [LARGE SCALE GENOMIC DNA]</scope>
    <source>
        <strain evidence="2">ATCC 51725</strain>
    </source>
</reference>
<dbReference type="Proteomes" id="UP000186437">
    <property type="component" value="Unassembled WGS sequence"/>
</dbReference>
<organism evidence="1 2">
    <name type="scientific">Streptococcus acidominimus</name>
    <dbReference type="NCBI Taxonomy" id="1326"/>
    <lineage>
        <taxon>Bacteria</taxon>
        <taxon>Bacillati</taxon>
        <taxon>Bacillota</taxon>
        <taxon>Bacilli</taxon>
        <taxon>Lactobacillales</taxon>
        <taxon>Streptococcaceae</taxon>
        <taxon>Streptococcus</taxon>
    </lineage>
</organism>
<dbReference type="EMBL" id="MSJL01000088">
    <property type="protein sequence ID" value="OLF47395.1"/>
    <property type="molecule type" value="Genomic_DNA"/>
</dbReference>
<comment type="caution">
    <text evidence="1">The sequence shown here is derived from an EMBL/GenBank/DDBJ whole genome shotgun (WGS) entry which is preliminary data.</text>
</comment>
<evidence type="ECO:0000313" key="2">
    <source>
        <dbReference type="Proteomes" id="UP000186437"/>
    </source>
</evidence>